<protein>
    <submittedName>
        <fullName evidence="1">Uncharacterized protein</fullName>
    </submittedName>
</protein>
<dbReference type="EMBL" id="JBDOJC010000001">
    <property type="protein sequence ID" value="MEO2218654.1"/>
    <property type="molecule type" value="Genomic_DNA"/>
</dbReference>
<evidence type="ECO:0000313" key="1">
    <source>
        <dbReference type="EMBL" id="MEO2218654.1"/>
    </source>
</evidence>
<proteinExistence type="predicted"/>
<reference evidence="1 2" key="1">
    <citation type="submission" date="2024-05" db="EMBL/GenBank/DDBJ databases">
        <authorList>
            <person name="De Oliveira J.P."/>
            <person name="Noriler S.A."/>
            <person name="De Oliveira A.G."/>
            <person name="Sipoli D.S."/>
        </authorList>
    </citation>
    <scope>NUCLEOTIDE SEQUENCE [LARGE SCALE GENOMIC DNA]</scope>
    <source>
        <strain evidence="1 2">LABIM189</strain>
    </source>
</reference>
<dbReference type="RefSeq" id="WP_347371397.1">
    <property type="nucleotide sequence ID" value="NZ_JBDOJC010000001.1"/>
</dbReference>
<dbReference type="Proteomes" id="UP001455709">
    <property type="component" value="Unassembled WGS sequence"/>
</dbReference>
<accession>A0ABV0FEZ3</accession>
<name>A0ABV0FEZ3_9NEIS</name>
<evidence type="ECO:0000313" key="2">
    <source>
        <dbReference type="Proteomes" id="UP001455709"/>
    </source>
</evidence>
<comment type="caution">
    <text evidence="1">The sequence shown here is derived from an EMBL/GenBank/DDBJ whole genome shotgun (WGS) entry which is preliminary data.</text>
</comment>
<gene>
    <name evidence="1" type="ORF">ABGV49_16460</name>
</gene>
<organism evidence="1 2">
    <name type="scientific">Chromobacterium vaccinii</name>
    <dbReference type="NCBI Taxonomy" id="1108595"/>
    <lineage>
        <taxon>Bacteria</taxon>
        <taxon>Pseudomonadati</taxon>
        <taxon>Pseudomonadota</taxon>
        <taxon>Betaproteobacteria</taxon>
        <taxon>Neisseriales</taxon>
        <taxon>Chromobacteriaceae</taxon>
        <taxon>Chromobacterium</taxon>
    </lineage>
</organism>
<sequence length="105" mass="11657">MAYDLVVGQGSKVKDAPDIVGGIEFAELPAISRLIERVDSSLLQRISNLFEDQAFSMAEIEQALPQLLPLLTLGLHPDERAFLQKLISVLTYAKWKQQSLYGIAD</sequence>
<keyword evidence="2" id="KW-1185">Reference proteome</keyword>